<feature type="binding site" evidence="20">
    <location>
        <position position="286"/>
    </location>
    <ligand>
        <name>Mn(2+)</name>
        <dbReference type="ChEBI" id="CHEBI:29035"/>
        <label>1</label>
    </ligand>
</feature>
<dbReference type="PRINTS" id="PR00098">
    <property type="entry name" value="CPSASE"/>
</dbReference>
<organism evidence="23 24">
    <name type="scientific">Calothrix parasitica NIES-267</name>
    <dbReference type="NCBI Taxonomy" id="1973488"/>
    <lineage>
        <taxon>Bacteria</taxon>
        <taxon>Bacillati</taxon>
        <taxon>Cyanobacteriota</taxon>
        <taxon>Cyanophyceae</taxon>
        <taxon>Nostocales</taxon>
        <taxon>Calotrichaceae</taxon>
        <taxon>Calothrix</taxon>
    </lineage>
</organism>
<dbReference type="NCBIfam" id="NF003671">
    <property type="entry name" value="PRK05294.1"/>
    <property type="match status" value="1"/>
</dbReference>
<feature type="binding site" evidence="20">
    <location>
        <position position="794"/>
    </location>
    <ligand>
        <name>ATP</name>
        <dbReference type="ChEBI" id="CHEBI:30616"/>
        <label>2</label>
    </ligand>
</feature>
<dbReference type="SUPFAM" id="SSF52440">
    <property type="entry name" value="PreATP-grasp domain"/>
    <property type="match status" value="2"/>
</dbReference>
<dbReference type="InterPro" id="IPR036914">
    <property type="entry name" value="MGS-like_dom_sf"/>
</dbReference>
<dbReference type="InterPro" id="IPR033937">
    <property type="entry name" value="MGS_CPS_CarB"/>
</dbReference>
<dbReference type="Pfam" id="PF02786">
    <property type="entry name" value="CPSase_L_D2"/>
    <property type="match status" value="2"/>
</dbReference>
<feature type="binding site" evidence="20">
    <location>
        <position position="300"/>
    </location>
    <ligand>
        <name>Mn(2+)</name>
        <dbReference type="ChEBI" id="CHEBI:29035"/>
        <label>1</label>
    </ligand>
</feature>
<feature type="binding site" evidence="20">
    <location>
        <position position="176"/>
    </location>
    <ligand>
        <name>ATP</name>
        <dbReference type="ChEBI" id="CHEBI:30616"/>
        <label>1</label>
    </ligand>
</feature>
<feature type="binding site" evidence="20">
    <location>
        <position position="211"/>
    </location>
    <ligand>
        <name>ATP</name>
        <dbReference type="ChEBI" id="CHEBI:30616"/>
        <label>1</label>
    </ligand>
</feature>
<feature type="binding site" evidence="20">
    <location>
        <position position="835"/>
    </location>
    <ligand>
        <name>Mn(2+)</name>
        <dbReference type="ChEBI" id="CHEBI:29035"/>
        <label>3</label>
    </ligand>
</feature>
<feature type="binding site" evidence="20">
    <location>
        <position position="300"/>
    </location>
    <ligand>
        <name>Mg(2+)</name>
        <dbReference type="ChEBI" id="CHEBI:18420"/>
        <label>1</label>
    </ligand>
</feature>
<sequence length="1085" mass="119192">MPRRQDLQKILLLGSGPIIIGQACEFDYSGTQACKSLQEEGYEVVLVNSNPATIMTDPETADRTYIEPLTPELVEKVIEKERPDALLPTMGGQTALNIAVALAKNGVLDKYGVELIGAKLAAIEKAEDRQLFSDAMGRIDVAICPSGTASSLEEARVIAKDIGSYPLIIRPGFTMGGTGGGIAYNQEEFEEMAQAGIDASPVSQILIDQSLLGWKEYELEVMRDLADNVVIICSIENIDPMGIHTGDSITVAPAQTLTDKEYQRLRDIAIKIIREIGVETGGSNIQFAINPVTGEVVVIEMNPRVSRSSALASKATGFPIAKMAAKLAVGYTLDEIKNDITKETPASFEPTIDYVVTKVPRFAFEKFPGSSSVLTTQMKSVGEAMAIGRTFNESFQKALRSLETGRAGWGCDRQEKLPSGEQIRAQLRTPNPERIFAVRHAMQHKISIEEIYELTGIDHWFLDKMQQLLEVEKFIKRTPLEQLTKEQLYEVKQYGFSDKQIAFATKTTEDAVRETRQKLEIIPVYKTVDTCAAEFEAFTPYHYSTYEQESEIIPTDKPKVMILGGGPNRIGQGIEFDYCCCHAAYALKDAGYETIMVNSNPETVSTDYDTSDRLYFEPLTKEDVLNIIEAENPVGMIVQFGGQTPLKLALPLQEYLQNSNSIQTQIWGTSPDSIDAAEDRERFEKILQELDITQPPNGIARTYEDALVVAKRIGYPVVVRPSYVLGGRAMEIVYSDAELERYMTFAVQVEPEHPILIDKFLENATEVDVDAIADSTGQVVIGGIMEHIEQAGIHSGDSACALPTISLPQAIIEQIRTSTIKLAQALKVVGLMNVQFAIVGVQSYSPQVYILEANPRASRTIPFVSKATGVPVAKLASLIMSGKTLEELGFTEEVIPSHIAVKEAVLPFNKFPGTDTILGPEMRSTGEVMGIDSDFGRAYAKAEMGAGEHLPLKGTVFVSMNDRDKAAAVPVVKEFIQLGFSVMATSGTRKVLQENGLNIEQVLKLHEGRPHVIDAIKNRQIQLIINTPSGQEAQSDGRLIRRTALSYKIPMLTTIAGAKATLAAIRSLQNTNLDVKLIQDYCLVR</sequence>
<dbReference type="InterPro" id="IPR005483">
    <property type="entry name" value="CPSase_dom"/>
</dbReference>
<comment type="cofactor">
    <cofactor evidence="1">
        <name>Mn(2+)</name>
        <dbReference type="ChEBI" id="CHEBI:29035"/>
    </cofactor>
</comment>
<reference evidence="23 24" key="1">
    <citation type="submission" date="2017-06" db="EMBL/GenBank/DDBJ databases">
        <title>Genome sequencing of cyanobaciteial culture collection at National Institute for Environmental Studies (NIES).</title>
        <authorList>
            <person name="Hirose Y."/>
            <person name="Shimura Y."/>
            <person name="Fujisawa T."/>
            <person name="Nakamura Y."/>
            <person name="Kawachi M."/>
        </authorList>
    </citation>
    <scope>NUCLEOTIDE SEQUENCE [LARGE SCALE GENOMIC DNA]</scope>
    <source>
        <strain evidence="23 24">NIES-267</strain>
    </source>
</reference>
<comment type="function">
    <text evidence="18 20">Large subunit of the glutamine-dependent carbamoyl phosphate synthetase (CPSase). CPSase catalyzes the formation of carbamoyl phosphate from the ammonia moiety of glutamine, carbonate, and phosphate donated by ATP, constituting the first step of 2 biosynthetic pathways, one leading to arginine and/or urea and the other to pyrimidine nucleotides. The large subunit (synthetase) binds the substrates ammonia (free or transferred from glutamine from the small subunit), hydrogencarbonate and ATP and carries out an ATP-coupled ligase reaction, activating hydrogencarbonate by forming carboxy phosphate which reacts with ammonia to form carbamoyl phosphate.</text>
</comment>
<feature type="domain" description="MGS-like" evidence="22">
    <location>
        <begin position="948"/>
        <end position="1085"/>
    </location>
</feature>
<dbReference type="GO" id="GO:0005737">
    <property type="term" value="C:cytoplasm"/>
    <property type="evidence" value="ECO:0007669"/>
    <property type="project" value="TreeGrafter"/>
</dbReference>
<feature type="binding site" evidence="20">
    <location>
        <position position="300"/>
    </location>
    <ligand>
        <name>Mg(2+)</name>
        <dbReference type="ChEBI" id="CHEBI:18420"/>
        <label>2</label>
    </ligand>
</feature>
<feature type="binding site" evidence="20">
    <location>
        <position position="302"/>
    </location>
    <ligand>
        <name>Mg(2+)</name>
        <dbReference type="ChEBI" id="CHEBI:18420"/>
        <label>2</label>
    </ligand>
</feature>
<comment type="catalytic activity">
    <reaction evidence="17 20">
        <text>hydrogencarbonate + L-glutamine + 2 ATP + H2O = carbamoyl phosphate + L-glutamate + 2 ADP + phosphate + 2 H(+)</text>
        <dbReference type="Rhea" id="RHEA:18633"/>
        <dbReference type="ChEBI" id="CHEBI:15377"/>
        <dbReference type="ChEBI" id="CHEBI:15378"/>
        <dbReference type="ChEBI" id="CHEBI:17544"/>
        <dbReference type="ChEBI" id="CHEBI:29985"/>
        <dbReference type="ChEBI" id="CHEBI:30616"/>
        <dbReference type="ChEBI" id="CHEBI:43474"/>
        <dbReference type="ChEBI" id="CHEBI:58228"/>
        <dbReference type="ChEBI" id="CHEBI:58359"/>
        <dbReference type="ChEBI" id="CHEBI:456216"/>
        <dbReference type="EC" id="6.3.5.5"/>
    </reaction>
</comment>
<dbReference type="Gene3D" id="3.40.50.1380">
    <property type="entry name" value="Methylglyoxal synthase-like domain"/>
    <property type="match status" value="1"/>
</dbReference>
<dbReference type="CDD" id="cd01424">
    <property type="entry name" value="MGS_CPS_II"/>
    <property type="match status" value="1"/>
</dbReference>
<feature type="region of interest" description="Carboxyphosphate synthetic domain" evidence="20">
    <location>
        <begin position="1"/>
        <end position="403"/>
    </location>
</feature>
<dbReference type="SMART" id="SM00851">
    <property type="entry name" value="MGS"/>
    <property type="match status" value="1"/>
</dbReference>
<dbReference type="HAMAP" id="MF_01210_B">
    <property type="entry name" value="CPSase_L_chain_B"/>
    <property type="match status" value="1"/>
</dbReference>
<dbReference type="EC" id="6.3.4.16" evidence="20"/>
<keyword evidence="11 20" id="KW-0067">ATP-binding</keyword>
<feature type="binding site" evidence="20">
    <location>
        <position position="720"/>
    </location>
    <ligand>
        <name>ATP</name>
        <dbReference type="ChEBI" id="CHEBI:30616"/>
        <label>2</label>
    </ligand>
</feature>
<comment type="caution">
    <text evidence="20">Lacks conserved residue(s) required for the propagation of feature annotation.</text>
</comment>
<evidence type="ECO:0000313" key="24">
    <source>
        <dbReference type="Proteomes" id="UP000218418"/>
    </source>
</evidence>
<dbReference type="GO" id="GO:0005524">
    <property type="term" value="F:ATP binding"/>
    <property type="evidence" value="ECO:0007669"/>
    <property type="project" value="UniProtKB-UniRule"/>
</dbReference>
<feature type="domain" description="ATP-grasp" evidence="21">
    <location>
        <begin position="133"/>
        <end position="329"/>
    </location>
</feature>
<evidence type="ECO:0000256" key="18">
    <source>
        <dbReference type="ARBA" id="ARBA00057223"/>
    </source>
</evidence>
<feature type="binding site" evidence="20">
    <location>
        <position position="835"/>
    </location>
    <ligand>
        <name>Mg(2+)</name>
        <dbReference type="ChEBI" id="CHEBI:18420"/>
        <label>3</label>
    </ligand>
</feature>
<dbReference type="NCBIfam" id="NF009455">
    <property type="entry name" value="PRK12815.1"/>
    <property type="match status" value="1"/>
</dbReference>
<keyword evidence="14" id="KW-0464">Manganese</keyword>
<feature type="binding site" evidence="20">
    <location>
        <position position="209"/>
    </location>
    <ligand>
        <name>ATP</name>
        <dbReference type="ChEBI" id="CHEBI:30616"/>
        <label>1</label>
    </ligand>
</feature>
<dbReference type="Proteomes" id="UP000218418">
    <property type="component" value="Chromosome"/>
</dbReference>
<dbReference type="FunFam" id="3.30.470.20:FF:000013">
    <property type="entry name" value="Carbamoyl-phosphate synthase large chain"/>
    <property type="match status" value="1"/>
</dbReference>
<dbReference type="InterPro" id="IPR006275">
    <property type="entry name" value="CPSase_lsu"/>
</dbReference>
<comment type="subunit">
    <text evidence="19 20">Composed of two chains; the small (or glutamine) chain promotes the hydrolysis of glutamine to ammonia, which is used by the large (or ammonia) chain to synthesize carbamoyl phosphate. Tetramer of heterodimers (alpha,beta)4.</text>
</comment>
<feature type="binding site" evidence="20">
    <location>
        <position position="852"/>
    </location>
    <ligand>
        <name>Mn(2+)</name>
        <dbReference type="ChEBI" id="CHEBI:29035"/>
        <label>4</label>
    </ligand>
</feature>
<feature type="binding site" evidence="20">
    <location>
        <position position="852"/>
    </location>
    <ligand>
        <name>Mn(2+)</name>
        <dbReference type="ChEBI" id="CHEBI:29035"/>
        <label>3</label>
    </ligand>
</feature>
<dbReference type="InterPro" id="IPR058047">
    <property type="entry name" value="CPSase_preATP-grasp"/>
</dbReference>
<evidence type="ECO:0000256" key="4">
    <source>
        <dbReference type="ARBA" id="ARBA00009799"/>
    </source>
</evidence>
<dbReference type="FunFam" id="3.40.50.20:FF:000003">
    <property type="entry name" value="Carbamoyl-phosphate synthase large chain"/>
    <property type="match status" value="1"/>
</dbReference>
<dbReference type="PANTHER" id="PTHR11405:SF53">
    <property type="entry name" value="CARBAMOYL-PHOSPHATE SYNTHASE [AMMONIA], MITOCHONDRIAL"/>
    <property type="match status" value="1"/>
</dbReference>
<dbReference type="SUPFAM" id="SSF48108">
    <property type="entry name" value="Carbamoyl phosphate synthetase, large subunit connection domain"/>
    <property type="match status" value="1"/>
</dbReference>
<feature type="binding site" evidence="20">
    <location>
        <position position="300"/>
    </location>
    <ligand>
        <name>ATP</name>
        <dbReference type="ChEBI" id="CHEBI:30616"/>
        <label>1</label>
    </ligand>
</feature>
<feature type="binding site" evidence="20">
    <location>
        <position position="300"/>
    </location>
    <ligand>
        <name>Mn(2+)</name>
        <dbReference type="ChEBI" id="CHEBI:29035"/>
        <label>2</label>
    </ligand>
</feature>
<comment type="cofactor">
    <cofactor evidence="20">
        <name>Mg(2+)</name>
        <dbReference type="ChEBI" id="CHEBI:18420"/>
    </cofactor>
    <cofactor evidence="20">
        <name>Mn(2+)</name>
        <dbReference type="ChEBI" id="CHEBI:29035"/>
    </cofactor>
    <text evidence="20">Binds 4 Mg(2+) or Mn(2+) ions per subunit.</text>
</comment>
<dbReference type="UniPathway" id="UPA00070">
    <property type="reaction ID" value="UER00115"/>
</dbReference>
<dbReference type="Gene3D" id="3.40.50.20">
    <property type="match status" value="2"/>
</dbReference>
<feature type="binding site" evidence="20">
    <location>
        <position position="795"/>
    </location>
    <ligand>
        <name>ATP</name>
        <dbReference type="ChEBI" id="CHEBI:30616"/>
        <label>2</label>
    </ligand>
</feature>
<protein>
    <recommendedName>
        <fullName evidence="20">Carbamoyl phosphate synthase large chain</fullName>
        <ecNumber evidence="20">6.3.4.16</ecNumber>
        <ecNumber evidence="20">6.3.5.5</ecNumber>
    </recommendedName>
    <alternativeName>
        <fullName evidence="20">Carbamoyl phosphate synthetase ammonia chain</fullName>
    </alternativeName>
</protein>
<dbReference type="InterPro" id="IPR011607">
    <property type="entry name" value="MGS-like_dom"/>
</dbReference>
<dbReference type="GO" id="GO:0004087">
    <property type="term" value="F:carbamoyl-phosphate synthase (ammonia) activity"/>
    <property type="evidence" value="ECO:0007669"/>
    <property type="project" value="UniProtKB-EC"/>
</dbReference>
<dbReference type="PROSITE" id="PS51257">
    <property type="entry name" value="PROKAR_LIPOPROTEIN"/>
    <property type="match status" value="1"/>
</dbReference>
<keyword evidence="7 20" id="KW-0028">Amino-acid biosynthesis</keyword>
<feature type="binding site" evidence="20">
    <location>
        <position position="854"/>
    </location>
    <ligand>
        <name>Mn(2+)</name>
        <dbReference type="ChEBI" id="CHEBI:29035"/>
        <label>4</label>
    </ligand>
</feature>
<evidence type="ECO:0000256" key="7">
    <source>
        <dbReference type="ARBA" id="ARBA00022605"/>
    </source>
</evidence>
<dbReference type="FunFam" id="3.40.50.20:FF:000001">
    <property type="entry name" value="Carbamoyl-phosphate synthase large chain"/>
    <property type="match status" value="1"/>
</dbReference>
<dbReference type="EMBL" id="AP018227">
    <property type="protein sequence ID" value="BAY86900.1"/>
    <property type="molecule type" value="Genomic_DNA"/>
</dbReference>
<feature type="binding site" evidence="20">
    <location>
        <position position="302"/>
    </location>
    <ligand>
        <name>Mn(2+)</name>
        <dbReference type="ChEBI" id="CHEBI:29035"/>
        <label>2</label>
    </ligand>
</feature>
<feature type="binding site" evidence="20">
    <location>
        <position position="835"/>
    </location>
    <ligand>
        <name>ATP</name>
        <dbReference type="ChEBI" id="CHEBI:30616"/>
        <label>2</label>
    </ligand>
</feature>
<dbReference type="EC" id="6.3.5.5" evidence="20"/>
<proteinExistence type="inferred from homology"/>
<evidence type="ECO:0000259" key="21">
    <source>
        <dbReference type="PROSITE" id="PS50975"/>
    </source>
</evidence>
<dbReference type="SUPFAM" id="SSF52335">
    <property type="entry name" value="Methylglyoxal synthase-like"/>
    <property type="match status" value="1"/>
</dbReference>
<evidence type="ECO:0000256" key="1">
    <source>
        <dbReference type="ARBA" id="ARBA00001936"/>
    </source>
</evidence>
<evidence type="ECO:0000256" key="17">
    <source>
        <dbReference type="ARBA" id="ARBA00048816"/>
    </source>
</evidence>
<dbReference type="GO" id="GO:0006541">
    <property type="term" value="P:glutamine metabolic process"/>
    <property type="evidence" value="ECO:0007669"/>
    <property type="project" value="TreeGrafter"/>
</dbReference>
<dbReference type="InterPro" id="IPR005479">
    <property type="entry name" value="CPAse_ATP-bd"/>
</dbReference>
<feature type="binding site" evidence="20">
    <location>
        <position position="177"/>
    </location>
    <ligand>
        <name>ATP</name>
        <dbReference type="ChEBI" id="CHEBI:30616"/>
        <label>1</label>
    </ligand>
</feature>
<dbReference type="SUPFAM" id="SSF56059">
    <property type="entry name" value="Glutathione synthetase ATP-binding domain-like"/>
    <property type="match status" value="2"/>
</dbReference>
<keyword evidence="10 20" id="KW-0547">Nucleotide-binding</keyword>
<dbReference type="UniPathway" id="UPA00068">
    <property type="reaction ID" value="UER00171"/>
</dbReference>
<comment type="similarity">
    <text evidence="4 20">Belongs to the CarB family.</text>
</comment>
<name>A0A1Z4M0B0_9CYAN</name>
<dbReference type="AlphaFoldDB" id="A0A1Z4M0B0"/>
<keyword evidence="24" id="KW-1185">Reference proteome</keyword>
<dbReference type="InterPro" id="IPR016185">
    <property type="entry name" value="PreATP-grasp_dom_sf"/>
</dbReference>
<evidence type="ECO:0000256" key="2">
    <source>
        <dbReference type="ARBA" id="ARBA00004812"/>
    </source>
</evidence>
<feature type="binding site" evidence="20">
    <location>
        <position position="766"/>
    </location>
    <ligand>
        <name>ATP</name>
        <dbReference type="ChEBI" id="CHEBI:30616"/>
        <label>2</label>
    </ligand>
</feature>
<comment type="pathway">
    <text evidence="2 20">Pyrimidine metabolism; UMP biosynthesis via de novo pathway; (S)-dihydroorotate from bicarbonate: step 1/3.</text>
</comment>
<dbReference type="PROSITE" id="PS51855">
    <property type="entry name" value="MGS"/>
    <property type="match status" value="1"/>
</dbReference>
<dbReference type="PROSITE" id="PS00867">
    <property type="entry name" value="CPSASE_2"/>
    <property type="match status" value="2"/>
</dbReference>
<dbReference type="Gene3D" id="3.30.470.20">
    <property type="entry name" value="ATP-grasp fold, B domain"/>
    <property type="match status" value="2"/>
</dbReference>
<feature type="binding site" evidence="20">
    <location>
        <position position="170"/>
    </location>
    <ligand>
        <name>ATP</name>
        <dbReference type="ChEBI" id="CHEBI:30616"/>
        <label>1</label>
    </ligand>
</feature>
<feature type="binding site" evidence="20">
    <location>
        <position position="761"/>
    </location>
    <ligand>
        <name>ATP</name>
        <dbReference type="ChEBI" id="CHEBI:30616"/>
        <label>2</label>
    </ligand>
</feature>
<dbReference type="FunFam" id="1.10.1030.10:FF:000002">
    <property type="entry name" value="Carbamoyl-phosphate synthase large chain"/>
    <property type="match status" value="1"/>
</dbReference>
<dbReference type="GO" id="GO:0044205">
    <property type="term" value="P:'de novo' UMP biosynthetic process"/>
    <property type="evidence" value="ECO:0007669"/>
    <property type="project" value="UniProtKB-UniRule"/>
</dbReference>
<dbReference type="Pfam" id="PF02787">
    <property type="entry name" value="CPSase_L_D3"/>
    <property type="match status" value="1"/>
</dbReference>
<evidence type="ECO:0000256" key="8">
    <source>
        <dbReference type="ARBA" id="ARBA00022723"/>
    </source>
</evidence>
<evidence type="ECO:0000256" key="13">
    <source>
        <dbReference type="ARBA" id="ARBA00022975"/>
    </source>
</evidence>
<evidence type="ECO:0000256" key="15">
    <source>
        <dbReference type="ARBA" id="ARBA00044031"/>
    </source>
</evidence>
<evidence type="ECO:0000256" key="10">
    <source>
        <dbReference type="ARBA" id="ARBA00022741"/>
    </source>
</evidence>
<evidence type="ECO:0000256" key="11">
    <source>
        <dbReference type="ARBA" id="ARBA00022840"/>
    </source>
</evidence>
<keyword evidence="9 20" id="KW-0677">Repeat</keyword>
<dbReference type="GO" id="GO:0004088">
    <property type="term" value="F:carbamoyl-phosphate synthase (glutamine-hydrolyzing) activity"/>
    <property type="evidence" value="ECO:0007669"/>
    <property type="project" value="UniProtKB-UniRule"/>
</dbReference>
<dbReference type="SMART" id="SM01096">
    <property type="entry name" value="CPSase_L_D3"/>
    <property type="match status" value="1"/>
</dbReference>
<dbReference type="PROSITE" id="PS50975">
    <property type="entry name" value="ATP_GRASP"/>
    <property type="match status" value="2"/>
</dbReference>
<dbReference type="Pfam" id="PF25596">
    <property type="entry name" value="CPSase_L_D1"/>
    <property type="match status" value="2"/>
</dbReference>
<feature type="binding site" evidence="20">
    <location>
        <position position="244"/>
    </location>
    <ligand>
        <name>ATP</name>
        <dbReference type="ChEBI" id="CHEBI:30616"/>
        <label>1</label>
    </ligand>
</feature>
<dbReference type="InterPro" id="IPR011761">
    <property type="entry name" value="ATP-grasp"/>
</dbReference>
<keyword evidence="6 20" id="KW-0436">Ligase</keyword>
<accession>A0A1Z4M0B0</accession>
<feature type="domain" description="ATP-grasp" evidence="21">
    <location>
        <begin position="684"/>
        <end position="881"/>
    </location>
</feature>
<feature type="binding site" evidence="20">
    <location>
        <position position="216"/>
    </location>
    <ligand>
        <name>ATP</name>
        <dbReference type="ChEBI" id="CHEBI:30616"/>
        <label>1</label>
    </ligand>
</feature>
<evidence type="ECO:0000256" key="20">
    <source>
        <dbReference type="HAMAP-Rule" id="MF_01210"/>
    </source>
</evidence>
<evidence type="ECO:0000256" key="12">
    <source>
        <dbReference type="ARBA" id="ARBA00022842"/>
    </source>
</evidence>
<evidence type="ECO:0000313" key="23">
    <source>
        <dbReference type="EMBL" id="BAY86900.1"/>
    </source>
</evidence>
<dbReference type="Pfam" id="PF02142">
    <property type="entry name" value="MGS"/>
    <property type="match status" value="1"/>
</dbReference>
<keyword evidence="5 20" id="KW-0055">Arginine biosynthesis</keyword>
<evidence type="ECO:0000256" key="14">
    <source>
        <dbReference type="ARBA" id="ARBA00023211"/>
    </source>
</evidence>
<gene>
    <name evidence="20" type="primary">carB</name>
    <name evidence="23" type="ORF">NIES267_64110</name>
</gene>
<dbReference type="FunFam" id="3.40.50.1380:FF:000013">
    <property type="entry name" value="Carbamoyl-phosphate synthase large chain"/>
    <property type="match status" value="1"/>
</dbReference>
<dbReference type="Gene3D" id="1.10.1030.10">
    <property type="entry name" value="Carbamoyl-phosphate synthetase, large subunit oligomerisation domain"/>
    <property type="match status" value="1"/>
</dbReference>
<feature type="binding site" evidence="20">
    <location>
        <position position="792"/>
    </location>
    <ligand>
        <name>ATP</name>
        <dbReference type="ChEBI" id="CHEBI:30616"/>
        <label>2</label>
    </ligand>
</feature>
<feature type="binding site" evidence="20">
    <location>
        <position position="286"/>
    </location>
    <ligand>
        <name>ATP</name>
        <dbReference type="ChEBI" id="CHEBI:30616"/>
        <label>1</label>
    </ligand>
</feature>
<dbReference type="NCBIfam" id="TIGR01369">
    <property type="entry name" value="CPSaseII_lrg"/>
    <property type="match status" value="1"/>
</dbReference>
<feature type="binding site" evidence="20">
    <location>
        <position position="793"/>
    </location>
    <ligand>
        <name>ATP</name>
        <dbReference type="ChEBI" id="CHEBI:30616"/>
        <label>2</label>
    </ligand>
</feature>
<dbReference type="GO" id="GO:0046872">
    <property type="term" value="F:metal ion binding"/>
    <property type="evidence" value="ECO:0007669"/>
    <property type="project" value="UniProtKB-KW"/>
</dbReference>
<feature type="binding site" evidence="20">
    <location>
        <position position="243"/>
    </location>
    <ligand>
        <name>ATP</name>
        <dbReference type="ChEBI" id="CHEBI:30616"/>
        <label>1</label>
    </ligand>
</feature>
<dbReference type="PROSITE" id="PS00866">
    <property type="entry name" value="CPSASE_1"/>
    <property type="match status" value="1"/>
</dbReference>
<feature type="binding site" evidence="20">
    <location>
        <position position="852"/>
    </location>
    <ligand>
        <name>Mg(2+)</name>
        <dbReference type="ChEBI" id="CHEBI:18420"/>
        <label>3</label>
    </ligand>
</feature>
<comment type="subunit">
    <text evidence="15">Heterodimer composed of 2 chains; the small (or glutamine) chain promotes the hydrolysis of glutamine to ammonia, which is used by the large (or ammonia) chain to synthesize carbamoyl phosphate.</text>
</comment>
<evidence type="ECO:0000256" key="3">
    <source>
        <dbReference type="ARBA" id="ARBA00005077"/>
    </source>
</evidence>
<comment type="domain">
    <text evidence="20">The large subunit is composed of 2 ATP-grasp domains that are involved in binding the 2 ATP molecules needed for carbamoyl phosphate synthesis. The N-terminal ATP-grasp domain (referred to as the carboxyphosphate synthetic component) catalyzes the ATP-dependent phosphorylation of hydrogencarbonate to carboxyphosphate and the subsequent nucleophilic attack by ammonia to form a carbamate intermediate. The C-terminal ATP-grasp domain (referred to as the carbamoyl phosphate synthetic component) then catalyzes the phosphorylation of carbamate with the second ATP to form the end product carbamoyl phosphate. The reactive and unstable enzyme intermediates are sequentially channeled from one active site to the next through the interior of the protein over a distance of at least 96 A.</text>
</comment>
<feature type="binding site" evidence="20">
    <location>
        <position position="852"/>
    </location>
    <ligand>
        <name>ATP</name>
        <dbReference type="ChEBI" id="CHEBI:30616"/>
        <label>2</label>
    </ligand>
</feature>
<dbReference type="GO" id="GO:0006526">
    <property type="term" value="P:L-arginine biosynthetic process"/>
    <property type="evidence" value="ECO:0007669"/>
    <property type="project" value="UniProtKB-UniRule"/>
</dbReference>
<dbReference type="InterPro" id="IPR036897">
    <property type="entry name" value="CarbamoylP_synth_lsu_oligo_sf"/>
</dbReference>
<evidence type="ECO:0000256" key="19">
    <source>
        <dbReference type="ARBA" id="ARBA00062056"/>
    </source>
</evidence>
<feature type="binding site" evidence="20">
    <location>
        <position position="129"/>
    </location>
    <ligand>
        <name>ATP</name>
        <dbReference type="ChEBI" id="CHEBI:30616"/>
        <label>1</label>
    </ligand>
</feature>
<dbReference type="FunFam" id="3.30.1490.20:FF:000001">
    <property type="entry name" value="Carbamoyl-phosphate synthase large chain"/>
    <property type="match status" value="1"/>
</dbReference>
<dbReference type="InterPro" id="IPR005480">
    <property type="entry name" value="CPSase_lsu_oligo"/>
</dbReference>
<evidence type="ECO:0000256" key="9">
    <source>
        <dbReference type="ARBA" id="ARBA00022737"/>
    </source>
</evidence>
<feature type="binding site" evidence="20">
    <location>
        <position position="242"/>
    </location>
    <ligand>
        <name>ATP</name>
        <dbReference type="ChEBI" id="CHEBI:30616"/>
        <label>1</label>
    </ligand>
</feature>
<dbReference type="HAMAP" id="MF_01210_A">
    <property type="entry name" value="CPSase_L_chain_A"/>
    <property type="match status" value="1"/>
</dbReference>
<comment type="catalytic activity">
    <reaction evidence="16 20">
        <text>hydrogencarbonate + NH4(+) + 2 ATP = carbamoyl phosphate + 2 ADP + phosphate + 2 H(+)</text>
        <dbReference type="Rhea" id="RHEA:18029"/>
        <dbReference type="ChEBI" id="CHEBI:15378"/>
        <dbReference type="ChEBI" id="CHEBI:17544"/>
        <dbReference type="ChEBI" id="CHEBI:28938"/>
        <dbReference type="ChEBI" id="CHEBI:30616"/>
        <dbReference type="ChEBI" id="CHEBI:43474"/>
        <dbReference type="ChEBI" id="CHEBI:58228"/>
        <dbReference type="ChEBI" id="CHEBI:456216"/>
        <dbReference type="EC" id="6.3.4.16"/>
    </reaction>
</comment>
<dbReference type="OrthoDB" id="9804197at2"/>
<feature type="binding site" evidence="20">
    <location>
        <position position="852"/>
    </location>
    <ligand>
        <name>Mg(2+)</name>
        <dbReference type="ChEBI" id="CHEBI:18420"/>
        <label>4</label>
    </ligand>
</feature>
<feature type="binding site" evidence="20">
    <location>
        <position position="759"/>
    </location>
    <ligand>
        <name>ATP</name>
        <dbReference type="ChEBI" id="CHEBI:30616"/>
        <label>2</label>
    </ligand>
</feature>
<keyword evidence="12" id="KW-0460">Magnesium</keyword>
<dbReference type="PANTHER" id="PTHR11405">
    <property type="entry name" value="CARBAMOYLTRANSFERASE FAMILY MEMBER"/>
    <property type="match status" value="1"/>
</dbReference>
<feature type="binding site" evidence="20">
    <location>
        <position position="286"/>
    </location>
    <ligand>
        <name>Mg(2+)</name>
        <dbReference type="ChEBI" id="CHEBI:18420"/>
        <label>1</label>
    </ligand>
</feature>
<feature type="region of interest" description="Allosteric domain" evidence="20">
    <location>
        <begin position="948"/>
        <end position="1085"/>
    </location>
</feature>
<evidence type="ECO:0000256" key="6">
    <source>
        <dbReference type="ARBA" id="ARBA00022598"/>
    </source>
</evidence>
<dbReference type="FunFam" id="3.30.470.20:FF:000007">
    <property type="entry name" value="Carbamoyl-phosphate synthase large chain"/>
    <property type="match status" value="1"/>
</dbReference>
<evidence type="ECO:0000259" key="22">
    <source>
        <dbReference type="PROSITE" id="PS51855"/>
    </source>
</evidence>
<feature type="binding site" evidence="20">
    <location>
        <position position="854"/>
    </location>
    <ligand>
        <name>Mg(2+)</name>
        <dbReference type="ChEBI" id="CHEBI:18420"/>
        <label>4</label>
    </ligand>
</feature>
<keyword evidence="8" id="KW-0479">Metal-binding</keyword>
<comment type="pathway">
    <text evidence="3 20">Amino-acid biosynthesis; L-arginine biosynthesis; carbamoyl phosphate from bicarbonate: step 1/1.</text>
</comment>
<evidence type="ECO:0000256" key="5">
    <source>
        <dbReference type="ARBA" id="ARBA00022571"/>
    </source>
</evidence>
<keyword evidence="13 20" id="KW-0665">Pyrimidine biosynthesis</keyword>
<evidence type="ECO:0000256" key="16">
    <source>
        <dbReference type="ARBA" id="ARBA00047359"/>
    </source>
</evidence>